<feature type="domain" description="Peptidase M24" evidence="1">
    <location>
        <begin position="155"/>
        <end position="369"/>
    </location>
</feature>
<dbReference type="InterPro" id="IPR036005">
    <property type="entry name" value="Creatinase/aminopeptidase-like"/>
</dbReference>
<gene>
    <name evidence="3" type="ORF">GCM10007977_105700</name>
</gene>
<reference evidence="3" key="2">
    <citation type="submission" date="2020-09" db="EMBL/GenBank/DDBJ databases">
        <authorList>
            <person name="Sun Q."/>
            <person name="Ohkuma M."/>
        </authorList>
    </citation>
    <scope>NUCLEOTIDE SEQUENCE</scope>
    <source>
        <strain evidence="3">JCM 19831</strain>
    </source>
</reference>
<name>A0A917UE39_9ACTN</name>
<sequence>MRLPDSFYSSVRAELTEALGERGLDGFLATSPADVAYLCGFFYIATERPVYLWMPRSGDPLLVIPRLDDEYAAQQQVTVETVSYFEYPGVVTAEQTLAAALAGRGARRIGVGAGVSVGAFRALSTALGETTTLETTDAVAKLRLRKLPEEIPFHEAAARICDEMLAAGRELIADALRRGAELPREDEIARHVIGYGTDRMYADYDLVVYTTKLAGGLVYAGPNSALPHGLPTRRRVRPGDTLILSLGAAVASRFVESERTFVIGEPTPEQQRYYEADREAQEVGTQAMVAGRTCAEVNKICLDVLRGHGLGDYIRHRQGHGIGLQNHEPPWVEDGDNTVLAPGMLLSSEPGVYVPGHAGYRISDTVLVEAAGPRRLTSYPRDLASTVIEEVR</sequence>
<dbReference type="EMBL" id="BMPI01000107">
    <property type="protein sequence ID" value="GGM86643.1"/>
    <property type="molecule type" value="Genomic_DNA"/>
</dbReference>
<dbReference type="Pfam" id="PF00557">
    <property type="entry name" value="Peptidase_M24"/>
    <property type="match status" value="1"/>
</dbReference>
<dbReference type="SUPFAM" id="SSF53092">
    <property type="entry name" value="Creatinase/prolidase N-terminal domain"/>
    <property type="match status" value="1"/>
</dbReference>
<keyword evidence="3" id="KW-0378">Hydrolase</keyword>
<dbReference type="InterPro" id="IPR029149">
    <property type="entry name" value="Creatin/AminoP/Spt16_N"/>
</dbReference>
<keyword evidence="3" id="KW-0031">Aminopeptidase</keyword>
<feature type="domain" description="Creatinase N-terminal" evidence="2">
    <location>
        <begin position="14"/>
        <end position="144"/>
    </location>
</feature>
<dbReference type="PANTHER" id="PTHR46112:SF2">
    <property type="entry name" value="XAA-PRO AMINOPEPTIDASE P-RELATED"/>
    <property type="match status" value="1"/>
</dbReference>
<evidence type="ECO:0000313" key="4">
    <source>
        <dbReference type="Proteomes" id="UP000642070"/>
    </source>
</evidence>
<dbReference type="Gene3D" id="3.40.350.10">
    <property type="entry name" value="Creatinase/prolidase N-terminal domain"/>
    <property type="match status" value="1"/>
</dbReference>
<accession>A0A917UE39</accession>
<dbReference type="InterPro" id="IPR000994">
    <property type="entry name" value="Pept_M24"/>
</dbReference>
<dbReference type="SUPFAM" id="SSF55920">
    <property type="entry name" value="Creatinase/aminopeptidase"/>
    <property type="match status" value="1"/>
</dbReference>
<evidence type="ECO:0000313" key="3">
    <source>
        <dbReference type="EMBL" id="GGM86643.1"/>
    </source>
</evidence>
<dbReference type="RefSeq" id="WP_190257702.1">
    <property type="nucleotide sequence ID" value="NZ_BMPI01000107.1"/>
</dbReference>
<dbReference type="PANTHER" id="PTHR46112">
    <property type="entry name" value="AMINOPEPTIDASE"/>
    <property type="match status" value="1"/>
</dbReference>
<reference evidence="3" key="1">
    <citation type="journal article" date="2014" name="Int. J. Syst. Evol. Microbiol.">
        <title>Complete genome sequence of Corynebacterium casei LMG S-19264T (=DSM 44701T), isolated from a smear-ripened cheese.</title>
        <authorList>
            <consortium name="US DOE Joint Genome Institute (JGI-PGF)"/>
            <person name="Walter F."/>
            <person name="Albersmeier A."/>
            <person name="Kalinowski J."/>
            <person name="Ruckert C."/>
        </authorList>
    </citation>
    <scope>NUCLEOTIDE SEQUENCE</scope>
    <source>
        <strain evidence="3">JCM 19831</strain>
    </source>
</reference>
<comment type="caution">
    <text evidence="3">The sequence shown here is derived from an EMBL/GenBank/DDBJ whole genome shotgun (WGS) entry which is preliminary data.</text>
</comment>
<dbReference type="Proteomes" id="UP000642070">
    <property type="component" value="Unassembled WGS sequence"/>
</dbReference>
<evidence type="ECO:0000259" key="1">
    <source>
        <dbReference type="Pfam" id="PF00557"/>
    </source>
</evidence>
<proteinExistence type="predicted"/>
<keyword evidence="3" id="KW-0645">Protease</keyword>
<organism evidence="3 4">
    <name type="scientific">Dactylosporangium sucinum</name>
    <dbReference type="NCBI Taxonomy" id="1424081"/>
    <lineage>
        <taxon>Bacteria</taxon>
        <taxon>Bacillati</taxon>
        <taxon>Actinomycetota</taxon>
        <taxon>Actinomycetes</taxon>
        <taxon>Micromonosporales</taxon>
        <taxon>Micromonosporaceae</taxon>
        <taxon>Dactylosporangium</taxon>
    </lineage>
</organism>
<keyword evidence="4" id="KW-1185">Reference proteome</keyword>
<dbReference type="InterPro" id="IPR050659">
    <property type="entry name" value="Peptidase_M24B"/>
</dbReference>
<dbReference type="Pfam" id="PF01321">
    <property type="entry name" value="Creatinase_N"/>
    <property type="match status" value="1"/>
</dbReference>
<protein>
    <submittedName>
        <fullName evidence="3">Xaa-Pro aminopeptidase</fullName>
    </submittedName>
</protein>
<dbReference type="AlphaFoldDB" id="A0A917UE39"/>
<dbReference type="GO" id="GO:0004177">
    <property type="term" value="F:aminopeptidase activity"/>
    <property type="evidence" value="ECO:0007669"/>
    <property type="project" value="UniProtKB-KW"/>
</dbReference>
<dbReference type="InterPro" id="IPR000587">
    <property type="entry name" value="Creatinase_N"/>
</dbReference>
<dbReference type="Gene3D" id="3.90.230.10">
    <property type="entry name" value="Creatinase/methionine aminopeptidase superfamily"/>
    <property type="match status" value="1"/>
</dbReference>
<evidence type="ECO:0000259" key="2">
    <source>
        <dbReference type="Pfam" id="PF01321"/>
    </source>
</evidence>